<dbReference type="PANTHER" id="PTHR31566:SF0">
    <property type="entry name" value="CYTOCHROME C BIOGENESIS PROTEIN CCS1, CHLOROPLASTIC"/>
    <property type="match status" value="1"/>
</dbReference>
<organism evidence="8">
    <name type="scientific">marine sediment metagenome</name>
    <dbReference type="NCBI Taxonomy" id="412755"/>
    <lineage>
        <taxon>unclassified sequences</taxon>
        <taxon>metagenomes</taxon>
        <taxon>ecological metagenomes</taxon>
    </lineage>
</organism>
<sequence>MTDTQQMQKSIVDIAWDWLSSVKLAVIIFALISLTSVVGTVIEQNAPYEKNILVISKFVGYSSAPSVYRALDFMGFTHMYKVWWFNLLLAAFASNLIICSIDHFPPRWRLAREKLKPLKEEQFRRFSIKKEFLLKGGADELKQNLTKAVEDLGFKKHEAAENGEGWQVFGQRQQYSRLGVYITHLSIILILIGAVIGHFFGFDGYMEIPEGATYTVAFGRLNLTKQEHQERVRLLEAIDKNRGSTSRAASSFGATEEQFLGRLR</sequence>
<dbReference type="AlphaFoldDB" id="A0A0F8YJB2"/>
<comment type="subcellular location">
    <subcellularLocation>
        <location evidence="1">Membrane</location>
        <topology evidence="1">Multi-pass membrane protein</topology>
    </subcellularLocation>
</comment>
<feature type="transmembrane region" description="Helical" evidence="6">
    <location>
        <begin position="178"/>
        <end position="200"/>
    </location>
</feature>
<evidence type="ECO:0000256" key="1">
    <source>
        <dbReference type="ARBA" id="ARBA00004141"/>
    </source>
</evidence>
<name>A0A0F8YJB2_9ZZZZ</name>
<reference evidence="8" key="1">
    <citation type="journal article" date="2015" name="Nature">
        <title>Complex archaea that bridge the gap between prokaryotes and eukaryotes.</title>
        <authorList>
            <person name="Spang A."/>
            <person name="Saw J.H."/>
            <person name="Jorgensen S.L."/>
            <person name="Zaremba-Niedzwiedzka K."/>
            <person name="Martijn J."/>
            <person name="Lind A.E."/>
            <person name="van Eijk R."/>
            <person name="Schleper C."/>
            <person name="Guy L."/>
            <person name="Ettema T.J."/>
        </authorList>
    </citation>
    <scope>NUCLEOTIDE SEQUENCE</scope>
</reference>
<keyword evidence="4 6" id="KW-1133">Transmembrane helix</keyword>
<dbReference type="GO" id="GO:0017004">
    <property type="term" value="P:cytochrome complex assembly"/>
    <property type="evidence" value="ECO:0007669"/>
    <property type="project" value="UniProtKB-KW"/>
</dbReference>
<feature type="transmembrane region" description="Helical" evidence="6">
    <location>
        <begin position="21"/>
        <end position="42"/>
    </location>
</feature>
<feature type="domain" description="ResB-like" evidence="7">
    <location>
        <begin position="22"/>
        <end position="218"/>
    </location>
</feature>
<dbReference type="PANTHER" id="PTHR31566">
    <property type="entry name" value="CYTOCHROME C BIOGENESIS PROTEIN CCS1, CHLOROPLASTIC"/>
    <property type="match status" value="1"/>
</dbReference>
<evidence type="ECO:0000259" key="7">
    <source>
        <dbReference type="Pfam" id="PF05140"/>
    </source>
</evidence>
<evidence type="ECO:0000256" key="6">
    <source>
        <dbReference type="SAM" id="Phobius"/>
    </source>
</evidence>
<keyword evidence="3" id="KW-0201">Cytochrome c-type biogenesis</keyword>
<feature type="transmembrane region" description="Helical" evidence="6">
    <location>
        <begin position="83"/>
        <end position="104"/>
    </location>
</feature>
<dbReference type="InterPro" id="IPR007816">
    <property type="entry name" value="ResB-like_domain"/>
</dbReference>
<feature type="non-terminal residue" evidence="8">
    <location>
        <position position="264"/>
    </location>
</feature>
<dbReference type="Pfam" id="PF05140">
    <property type="entry name" value="ResB"/>
    <property type="match status" value="1"/>
</dbReference>
<evidence type="ECO:0000256" key="2">
    <source>
        <dbReference type="ARBA" id="ARBA00022692"/>
    </source>
</evidence>
<protein>
    <recommendedName>
        <fullName evidence="7">ResB-like domain-containing protein</fullName>
    </recommendedName>
</protein>
<comment type="caution">
    <text evidence="8">The sequence shown here is derived from an EMBL/GenBank/DDBJ whole genome shotgun (WGS) entry which is preliminary data.</text>
</comment>
<proteinExistence type="predicted"/>
<gene>
    <name evidence="8" type="ORF">LCGC14_3086440</name>
</gene>
<evidence type="ECO:0000256" key="5">
    <source>
        <dbReference type="ARBA" id="ARBA00023136"/>
    </source>
</evidence>
<dbReference type="GO" id="GO:0016020">
    <property type="term" value="C:membrane"/>
    <property type="evidence" value="ECO:0007669"/>
    <property type="project" value="UniProtKB-SubCell"/>
</dbReference>
<evidence type="ECO:0000256" key="3">
    <source>
        <dbReference type="ARBA" id="ARBA00022748"/>
    </source>
</evidence>
<evidence type="ECO:0000313" key="8">
    <source>
        <dbReference type="EMBL" id="KKK54269.1"/>
    </source>
</evidence>
<evidence type="ECO:0000256" key="4">
    <source>
        <dbReference type="ARBA" id="ARBA00022989"/>
    </source>
</evidence>
<dbReference type="InterPro" id="IPR023494">
    <property type="entry name" value="Cyt_c_bgen_Ccs1/CcsB/ResB"/>
</dbReference>
<dbReference type="EMBL" id="LAZR01066083">
    <property type="protein sequence ID" value="KKK54269.1"/>
    <property type="molecule type" value="Genomic_DNA"/>
</dbReference>
<keyword evidence="5 6" id="KW-0472">Membrane</keyword>
<keyword evidence="2 6" id="KW-0812">Transmembrane</keyword>
<accession>A0A0F8YJB2</accession>